<dbReference type="PROSITE" id="PS50030">
    <property type="entry name" value="UBA"/>
    <property type="match status" value="1"/>
</dbReference>
<evidence type="ECO:0000313" key="3">
    <source>
        <dbReference type="EMBL" id="VUG19755.1"/>
    </source>
</evidence>
<dbReference type="InterPro" id="IPR019734">
    <property type="entry name" value="TPR_rpt"/>
</dbReference>
<dbReference type="GO" id="GO:0005737">
    <property type="term" value="C:cytoplasm"/>
    <property type="evidence" value="ECO:0007669"/>
    <property type="project" value="TreeGrafter"/>
</dbReference>
<reference evidence="3 4" key="1">
    <citation type="submission" date="2019-07" db="EMBL/GenBank/DDBJ databases">
        <authorList>
            <person name="Friedrich A."/>
            <person name="Schacherer J."/>
        </authorList>
    </citation>
    <scope>NUCLEOTIDE SEQUENCE [LARGE SCALE GENOMIC DNA]</scope>
</reference>
<feature type="compositionally biased region" description="Basic and acidic residues" evidence="1">
    <location>
        <begin position="403"/>
        <end position="414"/>
    </location>
</feature>
<dbReference type="SUPFAM" id="SSF46565">
    <property type="entry name" value="Chaperone J-domain"/>
    <property type="match status" value="1"/>
</dbReference>
<dbReference type="Proteomes" id="UP000478008">
    <property type="component" value="Unassembled WGS sequence"/>
</dbReference>
<feature type="compositionally biased region" description="Basic and acidic residues" evidence="1">
    <location>
        <begin position="435"/>
        <end position="446"/>
    </location>
</feature>
<dbReference type="Gene3D" id="1.10.287.110">
    <property type="entry name" value="DnaJ domain"/>
    <property type="match status" value="1"/>
</dbReference>
<feature type="compositionally biased region" description="Polar residues" evidence="1">
    <location>
        <begin position="389"/>
        <end position="402"/>
    </location>
</feature>
<dbReference type="GO" id="GO:0072583">
    <property type="term" value="P:clathrin-dependent endocytosis"/>
    <property type="evidence" value="ECO:0007669"/>
    <property type="project" value="TreeGrafter"/>
</dbReference>
<feature type="region of interest" description="Disordered" evidence="1">
    <location>
        <begin position="68"/>
        <end position="147"/>
    </location>
</feature>
<evidence type="ECO:0000313" key="4">
    <source>
        <dbReference type="Proteomes" id="UP000478008"/>
    </source>
</evidence>
<evidence type="ECO:0000259" key="2">
    <source>
        <dbReference type="PROSITE" id="PS50030"/>
    </source>
</evidence>
<dbReference type="InterPro" id="IPR015940">
    <property type="entry name" value="UBA"/>
</dbReference>
<dbReference type="EMBL" id="CABFWN010000005">
    <property type="protein sequence ID" value="VUG19755.1"/>
    <property type="molecule type" value="Genomic_DNA"/>
</dbReference>
<feature type="compositionally biased region" description="Low complexity" evidence="1">
    <location>
        <begin position="96"/>
        <end position="121"/>
    </location>
</feature>
<dbReference type="GO" id="GO:0031982">
    <property type="term" value="C:vesicle"/>
    <property type="evidence" value="ECO:0007669"/>
    <property type="project" value="TreeGrafter"/>
</dbReference>
<feature type="compositionally biased region" description="Polar residues" evidence="1">
    <location>
        <begin position="122"/>
        <end position="138"/>
    </location>
</feature>
<organism evidence="3 4">
    <name type="scientific">Dekkera bruxellensis</name>
    <name type="common">Brettanomyces custersii</name>
    <dbReference type="NCBI Taxonomy" id="5007"/>
    <lineage>
        <taxon>Eukaryota</taxon>
        <taxon>Fungi</taxon>
        <taxon>Dikarya</taxon>
        <taxon>Ascomycota</taxon>
        <taxon>Saccharomycotina</taxon>
        <taxon>Pichiomycetes</taxon>
        <taxon>Pichiales</taxon>
        <taxon>Pichiaceae</taxon>
        <taxon>Brettanomyces</taxon>
    </lineage>
</organism>
<dbReference type="InterPro" id="IPR011990">
    <property type="entry name" value="TPR-like_helical_dom_sf"/>
</dbReference>
<dbReference type="AlphaFoldDB" id="A0A7D9CZQ1"/>
<dbReference type="GO" id="GO:0030276">
    <property type="term" value="F:clathrin binding"/>
    <property type="evidence" value="ECO:0007669"/>
    <property type="project" value="TreeGrafter"/>
</dbReference>
<feature type="region of interest" description="Disordered" evidence="1">
    <location>
        <begin position="377"/>
        <end position="448"/>
    </location>
</feature>
<feature type="compositionally biased region" description="Polar residues" evidence="1">
    <location>
        <begin position="641"/>
        <end position="650"/>
    </location>
</feature>
<dbReference type="Gene3D" id="1.10.8.10">
    <property type="entry name" value="DNA helicase RuvA subunit, C-terminal domain"/>
    <property type="match status" value="1"/>
</dbReference>
<dbReference type="InterPro" id="IPR001623">
    <property type="entry name" value="DnaJ_domain"/>
</dbReference>
<dbReference type="FunFam" id="1.10.287.110:FF:000002">
    <property type="entry name" value="putative tyrosine-protein phosphatase auxilin isoform X2"/>
    <property type="match status" value="1"/>
</dbReference>
<dbReference type="SMART" id="SM00028">
    <property type="entry name" value="TPR"/>
    <property type="match status" value="3"/>
</dbReference>
<gene>
    <name evidence="3" type="ORF">DEBR0S5_11210G</name>
</gene>
<dbReference type="InterPro" id="IPR009060">
    <property type="entry name" value="UBA-like_sf"/>
</dbReference>
<protein>
    <submittedName>
        <fullName evidence="3">DEBR0S5_11210g1_1</fullName>
    </submittedName>
</protein>
<dbReference type="CDD" id="cd06257">
    <property type="entry name" value="DnaJ"/>
    <property type="match status" value="1"/>
</dbReference>
<keyword evidence="4" id="KW-1185">Reference proteome</keyword>
<dbReference type="Gene3D" id="1.25.40.10">
    <property type="entry name" value="Tetratricopeptide repeat domain"/>
    <property type="match status" value="1"/>
</dbReference>
<feature type="compositionally biased region" description="Polar residues" evidence="1">
    <location>
        <begin position="416"/>
        <end position="429"/>
    </location>
</feature>
<dbReference type="PANTHER" id="PTHR23172:SF19">
    <property type="entry name" value="J DOMAIN-CONTAINING PROTEIN"/>
    <property type="match status" value="1"/>
</dbReference>
<dbReference type="SUPFAM" id="SSF48452">
    <property type="entry name" value="TPR-like"/>
    <property type="match status" value="1"/>
</dbReference>
<dbReference type="SUPFAM" id="SSF46934">
    <property type="entry name" value="UBA-like"/>
    <property type="match status" value="1"/>
</dbReference>
<feature type="compositionally biased region" description="Polar residues" evidence="1">
    <location>
        <begin position="68"/>
        <end position="88"/>
    </location>
</feature>
<name>A0A7D9CZQ1_DEKBR</name>
<proteinExistence type="predicted"/>
<accession>A0A7D9CZQ1</accession>
<dbReference type="GO" id="GO:0072318">
    <property type="term" value="P:clathrin coat disassembly"/>
    <property type="evidence" value="ECO:0007669"/>
    <property type="project" value="TreeGrafter"/>
</dbReference>
<dbReference type="InterPro" id="IPR036869">
    <property type="entry name" value="J_dom_sf"/>
</dbReference>
<feature type="domain" description="UBA" evidence="2">
    <location>
        <begin position="208"/>
        <end position="253"/>
    </location>
</feature>
<feature type="region of interest" description="Disordered" evidence="1">
    <location>
        <begin position="630"/>
        <end position="651"/>
    </location>
</feature>
<evidence type="ECO:0000256" key="1">
    <source>
        <dbReference type="SAM" id="MobiDB-lite"/>
    </source>
</evidence>
<dbReference type="PANTHER" id="PTHR23172">
    <property type="entry name" value="AUXILIN/CYCLIN G-ASSOCIATED KINASE-RELATED"/>
    <property type="match status" value="1"/>
</dbReference>
<dbReference type="CDD" id="cd14270">
    <property type="entry name" value="UBA"/>
    <property type="match status" value="1"/>
</dbReference>
<sequence length="779" mass="87471">MPSNPKNDIFANLLQSSTRKSFNKNSSMGMAQQMKLSSSSLSNIARNDSSTASIDMDFLETHLKGNGSRNSIFNTQPLKPQPSSTHKGTVNDIFASFTTPSSRSQSSLPSNGNSSKIASSSQPNPVVTNLGIPTNDHQTVNKDNTDVNNGITADNGGMDLLEGFFTPVSTPNKSETSLQHKTENNNSNSTHLPIHADLGSQQDSQKHMIDEKKDDALAVLMDMGFDIDEASRALNHTSSGYNVESALNMLTLKDSNDRRRYDHESLPNNLKVSNSESLGEVVNDLSSEFMSKASRLFKSGREKLQQGIEMYKQQQNERTGNEPAWMKNRDVYKKKSIGLMDERDELTRDHIRRLTAGQRAKDREFRLGRDHVMSDFGKADEYSGYKPSNYDSFNSSRSQSVERTPEIGQQERRSHTQQQVGVQSMQHKSTLLPRKNSENDRSKSPDETLVDIMEAPLSTTSNGVSSTKSRTPGGLIPYNKPSMPFGIAREEGAAAFKSGDFPKALECYQEALQFLSTDHPFRILMYSNLATVFEKLGNSRDQLSACTSGLDMISTLCKDVSLLDDLMLEPHKSLKKFWIKLNIRRAEALEQLEKFQDSFKAYDELLKHGVSSKPIMDGRRRCLSVIQPKSKPAVERPASATHRSSNSTVSPKLYRESETLRRVKRQEDAEEKEKEEMFRLHDKVEGLLQGWSNGKTDNIRALLSSLHEILWPDLHWRPVSMTDLVLDKKVKITYLKAVAKVHPDKLGNNVTTEQKMIANGVFITINEAWETYKKMNNIK</sequence>